<organism evidence="2 3">
    <name type="scientific">Paraburkholderia atlantica</name>
    <dbReference type="NCBI Taxonomy" id="2654982"/>
    <lineage>
        <taxon>Bacteria</taxon>
        <taxon>Pseudomonadati</taxon>
        <taxon>Pseudomonadota</taxon>
        <taxon>Betaproteobacteria</taxon>
        <taxon>Burkholderiales</taxon>
        <taxon>Burkholderiaceae</taxon>
        <taxon>Paraburkholderia</taxon>
    </lineage>
</organism>
<evidence type="ECO:0000313" key="2">
    <source>
        <dbReference type="EMBL" id="ADG18136.1"/>
    </source>
</evidence>
<reference evidence="3" key="1">
    <citation type="submission" date="2010-04" db="EMBL/GenBank/DDBJ databases">
        <title>Complete sequence of chromosome 2 of Burkholderia sp. CCGE1002.</title>
        <authorList>
            <consortium name="US DOE Joint Genome Institute"/>
            <person name="Lucas S."/>
            <person name="Copeland A."/>
            <person name="Lapidus A."/>
            <person name="Cheng J.-F."/>
            <person name="Bruce D."/>
            <person name="Goodwin L."/>
            <person name="Pitluck S."/>
            <person name="Chertkov O."/>
            <person name="Detter J.C."/>
            <person name="Han C."/>
            <person name="Tapia R."/>
            <person name="Land M."/>
            <person name="Hauser L."/>
            <person name="Kyrpides N."/>
            <person name="Ovchinnikova G."/>
            <person name="Martinez-Romero E."/>
            <person name="Hernandez M.A.R."/>
            <person name="Tiedje J.M."/>
            <person name="Woyke T."/>
        </authorList>
    </citation>
    <scope>NUCLEOTIDE SEQUENCE [LARGE SCALE GENOMIC DNA]</scope>
    <source>
        <strain evidence="3">CCGE1002</strain>
    </source>
</reference>
<sequence length="334" mass="37226">MLSSNACGRLCSQTTIGRGDSARSLEAPPEHGSWPLRLRSDVSQHVETSGSNLRRVAQRAECLADTPAEVLMLNGSRSRDRQAELFNLALREAERVWLDERVYQRPCMLKNSLSESLDTALRRLANRVPASDARVIGLDAPDQDCQNLFSAAVLIATIVACGGFVICAVDPRRKRAKVLKFALTSCGLRLKQITLDDWLRKYMVDGSEIGVRKSPEMERKVPVTNQAVSWASRPRVRLLLDYLEPQVRNIASKHIDVWVDAPVSDIKSSITSRLKKKKYAETRADCGERMGGTGVQGHDVARATDREAAQRAACAAAYRNDFALGRRAKERRRR</sequence>
<proteinExistence type="predicted"/>
<name>D5WI41_PARAM</name>
<dbReference type="EMBL" id="CP002014">
    <property type="protein sequence ID" value="ADG18136.1"/>
    <property type="molecule type" value="Genomic_DNA"/>
</dbReference>
<keyword evidence="1" id="KW-0812">Transmembrane</keyword>
<reference evidence="2 3" key="2">
    <citation type="journal article" date="2012" name="J. Bacteriol.">
        <title>Genome Sequences of Burkholderia sp. Strains CCGE1002 and H160, Isolated from Legume Nodules in Mexico and Brazil.</title>
        <authorList>
            <person name="Ormeno-Orrillo E."/>
            <person name="Rogel M.A."/>
            <person name="Chueire L.M."/>
            <person name="Tiedje J.M."/>
            <person name="Martinez-Romero E."/>
            <person name="Hungria M."/>
        </authorList>
    </citation>
    <scope>NUCLEOTIDE SEQUENCE [LARGE SCALE GENOMIC DNA]</scope>
    <source>
        <strain evidence="2 3">CCGE1002</strain>
    </source>
</reference>
<keyword evidence="1" id="KW-0472">Membrane</keyword>
<dbReference type="STRING" id="640511.BC1002_4138"/>
<feature type="transmembrane region" description="Helical" evidence="1">
    <location>
        <begin position="148"/>
        <end position="169"/>
    </location>
</feature>
<evidence type="ECO:0000256" key="1">
    <source>
        <dbReference type="SAM" id="Phobius"/>
    </source>
</evidence>
<dbReference type="AlphaFoldDB" id="D5WI41"/>
<dbReference type="KEGG" id="bge:BC1002_4138"/>
<keyword evidence="1" id="KW-1133">Transmembrane helix</keyword>
<accession>D5WI41</accession>
<evidence type="ECO:0000313" key="3">
    <source>
        <dbReference type="Proteomes" id="UP000002190"/>
    </source>
</evidence>
<protein>
    <submittedName>
        <fullName evidence="2">Uncharacterized protein</fullName>
    </submittedName>
</protein>
<gene>
    <name evidence="2" type="ordered locus">BC1002_4138</name>
</gene>
<dbReference type="Proteomes" id="UP000002190">
    <property type="component" value="Chromosome 2"/>
</dbReference>
<dbReference type="HOGENOM" id="CLU_830744_0_0_4"/>